<proteinExistence type="predicted"/>
<reference evidence="2 3" key="1">
    <citation type="submission" date="2015-01" db="EMBL/GenBank/DDBJ databases">
        <title>Genome Sequencing of Rickettsiales.</title>
        <authorList>
            <person name="Daugherty S.C."/>
            <person name="Su Q."/>
            <person name="Abolude K."/>
            <person name="Beier-Sexton M."/>
            <person name="Carlyon J.A."/>
            <person name="Carter R."/>
            <person name="Day N.P."/>
            <person name="Dumler S.J."/>
            <person name="Dyachenko V."/>
            <person name="Godinez A."/>
            <person name="Kurtti T.J."/>
            <person name="Lichay M."/>
            <person name="Mullins K.E."/>
            <person name="Ott S."/>
            <person name="Pappas-Brown V."/>
            <person name="Paris D.H."/>
            <person name="Patel P."/>
            <person name="Richards A.L."/>
            <person name="Sadzewicz L."/>
            <person name="Sears K."/>
            <person name="Seidman D."/>
            <person name="Sengamalay N."/>
            <person name="Stenos J."/>
            <person name="Tallon L.J."/>
            <person name="Vincent G."/>
            <person name="Fraser C.M."/>
            <person name="Munderloh U."/>
            <person name="Dunning-Hotopp J.C."/>
        </authorList>
    </citation>
    <scope>NUCLEOTIDE SEQUENCE [LARGE SCALE GENOMIC DNA]</scope>
    <source>
        <strain evidence="2 3">TA716</strain>
    </source>
</reference>
<accession>A0A0F3NSL5</accession>
<evidence type="ECO:0000313" key="3">
    <source>
        <dbReference type="Proteomes" id="UP000033671"/>
    </source>
</evidence>
<dbReference type="Proteomes" id="UP000033671">
    <property type="component" value="Unassembled WGS sequence"/>
</dbReference>
<evidence type="ECO:0000313" key="2">
    <source>
        <dbReference type="EMBL" id="KJV69899.1"/>
    </source>
</evidence>
<protein>
    <submittedName>
        <fullName evidence="2">Uncharacterized protein</fullName>
    </submittedName>
</protein>
<dbReference type="EMBL" id="LAOA01000216">
    <property type="protein sequence ID" value="KJV69899.1"/>
    <property type="molecule type" value="Genomic_DNA"/>
</dbReference>
<feature type="region of interest" description="Disordered" evidence="1">
    <location>
        <begin position="244"/>
        <end position="277"/>
    </location>
</feature>
<comment type="caution">
    <text evidence="2">The sequence shown here is derived from an EMBL/GenBank/DDBJ whole genome shotgun (WGS) entry which is preliminary data.</text>
</comment>
<gene>
    <name evidence="2" type="ORF">OTSTA716_2763</name>
</gene>
<organism evidence="2 3">
    <name type="scientific">Orientia tsutsugamushi str. TA716</name>
    <dbReference type="NCBI Taxonomy" id="1359175"/>
    <lineage>
        <taxon>Bacteria</taxon>
        <taxon>Pseudomonadati</taxon>
        <taxon>Pseudomonadota</taxon>
        <taxon>Alphaproteobacteria</taxon>
        <taxon>Rickettsiales</taxon>
        <taxon>Rickettsiaceae</taxon>
        <taxon>Rickettsieae</taxon>
        <taxon>Orientia</taxon>
    </lineage>
</organism>
<evidence type="ECO:0000256" key="1">
    <source>
        <dbReference type="SAM" id="MobiDB-lite"/>
    </source>
</evidence>
<sequence length="277" mass="29930">MKNLFLQNISQVLGQGIQTVESLMKNSLLEDSRELLQEVCKSMKDGYDNIDGIWNTGESTQVRCLVDTAIEVGGIAVHCLGKCQKFCKKHPEVLAAPAGSAKAVLVAAIVSAVVYACFKCIKCLYELVSGKLEQYSSMEEAATAACENYNELLNPGKIAGYISETSATSQSVLSELKNKLSETAQKTIGTVDFQKLNTLGEEVKSKITEEVKSVSKAAINELQNLVEQAVTEYSTAISMQPSQKSFAAKVDHSRQSSHSDKDKNSKGEGSGAHGFFL</sequence>
<feature type="compositionally biased region" description="Basic and acidic residues" evidence="1">
    <location>
        <begin position="249"/>
        <end position="266"/>
    </location>
</feature>
<dbReference type="RefSeq" id="WP_045917810.1">
    <property type="nucleotide sequence ID" value="NZ_LAOA01000216.1"/>
</dbReference>
<dbReference type="PATRIC" id="fig|1359175.3.peg.1500"/>
<feature type="compositionally biased region" description="Gly residues" evidence="1">
    <location>
        <begin position="268"/>
        <end position="277"/>
    </location>
</feature>
<dbReference type="AlphaFoldDB" id="A0A0F3NSL5"/>
<name>A0A0F3NSL5_ORITS</name>